<proteinExistence type="predicted"/>
<sequence>MKKSIIVLGDPLSSGGSVVKTNQINIKFNGFPVATLGDKVSCPIPLHGSTEIIEGYPNIKLNGLPIALHGHKVGCGCTLVGQNALEKFSITEEPSLFKSELEFKVYDEQFTALDNEGLPIKELPYLVIYPDGKKLFGRTNDDGKTRKIRTNDEEEIELYWGDEALARHRK</sequence>
<dbReference type="AlphaFoldDB" id="A0A6N6VUF6"/>
<dbReference type="RefSeq" id="WP_153419657.1">
    <property type="nucleotide sequence ID" value="NZ_WFLM01000002.1"/>
</dbReference>
<reference evidence="1 2" key="1">
    <citation type="submission" date="2019-10" db="EMBL/GenBank/DDBJ databases">
        <title>New species of Slilvanegrellaceae.</title>
        <authorList>
            <person name="Pitt A."/>
            <person name="Hahn M.W."/>
        </authorList>
    </citation>
    <scope>NUCLEOTIDE SEQUENCE [LARGE SCALE GENOMIC DNA]</scope>
    <source>
        <strain evidence="1 2">SP-Ram-0.45-NSY-1</strain>
    </source>
</reference>
<evidence type="ECO:0008006" key="3">
    <source>
        <dbReference type="Google" id="ProtNLM"/>
    </source>
</evidence>
<organism evidence="1 2">
    <name type="scientific">Silvanigrella paludirubra</name>
    <dbReference type="NCBI Taxonomy" id="2499159"/>
    <lineage>
        <taxon>Bacteria</taxon>
        <taxon>Pseudomonadati</taxon>
        <taxon>Bdellovibrionota</taxon>
        <taxon>Oligoflexia</taxon>
        <taxon>Silvanigrellales</taxon>
        <taxon>Silvanigrellaceae</taxon>
        <taxon>Silvanigrella</taxon>
    </lineage>
</organism>
<dbReference type="Gene3D" id="2.60.200.60">
    <property type="match status" value="1"/>
</dbReference>
<evidence type="ECO:0000313" key="2">
    <source>
        <dbReference type="Proteomes" id="UP000437748"/>
    </source>
</evidence>
<gene>
    <name evidence="1" type="ORF">GCL60_06850</name>
</gene>
<dbReference type="Pfam" id="PF05488">
    <property type="entry name" value="PAAR_motif"/>
    <property type="match status" value="1"/>
</dbReference>
<dbReference type="OrthoDB" id="8565659at2"/>
<dbReference type="InterPro" id="IPR008727">
    <property type="entry name" value="PAAR_motif"/>
</dbReference>
<comment type="caution">
    <text evidence="1">The sequence shown here is derived from an EMBL/GenBank/DDBJ whole genome shotgun (WGS) entry which is preliminary data.</text>
</comment>
<dbReference type="EMBL" id="WFLM01000002">
    <property type="protein sequence ID" value="KAB8039975.1"/>
    <property type="molecule type" value="Genomic_DNA"/>
</dbReference>
<dbReference type="Proteomes" id="UP000437748">
    <property type="component" value="Unassembled WGS sequence"/>
</dbReference>
<dbReference type="CDD" id="cd14744">
    <property type="entry name" value="PAAR_CT_2"/>
    <property type="match status" value="1"/>
</dbReference>
<accession>A0A6N6VUF6</accession>
<name>A0A6N6VUF6_9BACT</name>
<protein>
    <recommendedName>
        <fullName evidence="3">PAAR domain-containing protein</fullName>
    </recommendedName>
</protein>
<evidence type="ECO:0000313" key="1">
    <source>
        <dbReference type="EMBL" id="KAB8039975.1"/>
    </source>
</evidence>
<keyword evidence="2" id="KW-1185">Reference proteome</keyword>